<feature type="active site" evidence="4">
    <location>
        <position position="53"/>
    </location>
</feature>
<keyword evidence="1 4" id="KW-0560">Oxidoreductase</keyword>
<dbReference type="InterPro" id="IPR002569">
    <property type="entry name" value="Met_Sox_Rdtase_MsrA_dom"/>
</dbReference>
<dbReference type="EC" id="1.8.4.11" evidence="4"/>
<dbReference type="AlphaFoldDB" id="A0A1L3JEX2"/>
<dbReference type="RefSeq" id="WP_072560641.1">
    <property type="nucleotide sequence ID" value="NZ_CP018154.1"/>
</dbReference>
<protein>
    <recommendedName>
        <fullName evidence="4">Peptide methionine sulfoxide reductase MsrA</fullName>
        <shortName evidence="4">Protein-methionine-S-oxide reductase</shortName>
        <ecNumber evidence="4">1.8.4.11</ecNumber>
    </recommendedName>
    <alternativeName>
        <fullName evidence="4">Peptide-methionine (S)-S-oxide reductase</fullName>
        <shortName evidence="4">Peptide Met(O) reductase</shortName>
    </alternativeName>
</protein>
<reference evidence="6 7" key="1">
    <citation type="submission" date="2016-11" db="EMBL/GenBank/DDBJ databases">
        <title>Sphingorhabdus sp. LPB0140, isolated from marine environment.</title>
        <authorList>
            <person name="Kim E."/>
            <person name="Yi H."/>
        </authorList>
    </citation>
    <scope>NUCLEOTIDE SEQUENCE [LARGE SCALE GENOMIC DNA]</scope>
    <source>
        <strain evidence="6 7">LPB0140</strain>
    </source>
</reference>
<dbReference type="SUPFAM" id="SSF55068">
    <property type="entry name" value="Peptide methionine sulfoxide reductase"/>
    <property type="match status" value="1"/>
</dbReference>
<dbReference type="PANTHER" id="PTHR43774">
    <property type="entry name" value="PEPTIDE METHIONINE SULFOXIDE REDUCTASE"/>
    <property type="match status" value="1"/>
</dbReference>
<dbReference type="OrthoDB" id="4174719at2"/>
<gene>
    <name evidence="4" type="primary">msrA</name>
    <name evidence="6" type="ORF">LPB140_07315</name>
</gene>
<name>A0A1L3JEX2_9SPHN</name>
<sequence>MNETSLSFSLALAVISAAATSFSSYSSNHLAENKAKIVEAKENNVTAIFAMGCFWCAEADFEKVKGVIKVESGYIGGNVNNPSYEQVSAGGSGHYEAVLVTYDPKVTNYANLLKIFWRNIDPFDANGQFCDKGHSYKSAIFTSVKYEKTIATLSKENLKKTFNKNIETKILPKSTFYKAEEYHQDYYKKNPISYKYYRKSCGRDARLKEIWGK</sequence>
<accession>A0A1L3JEX2</accession>
<dbReference type="GO" id="GO:0008113">
    <property type="term" value="F:peptide-methionine (S)-S-oxide reductase activity"/>
    <property type="evidence" value="ECO:0007669"/>
    <property type="project" value="UniProtKB-UniRule"/>
</dbReference>
<evidence type="ECO:0000313" key="6">
    <source>
        <dbReference type="EMBL" id="APG63687.1"/>
    </source>
</evidence>
<dbReference type="GO" id="GO:0033744">
    <property type="term" value="F:L-methionine:thioredoxin-disulfide S-oxidoreductase activity"/>
    <property type="evidence" value="ECO:0007669"/>
    <property type="project" value="RHEA"/>
</dbReference>
<comment type="similarity">
    <text evidence="4">Belongs to the MsrA Met sulfoxide reductase family.</text>
</comment>
<evidence type="ECO:0000256" key="4">
    <source>
        <dbReference type="HAMAP-Rule" id="MF_01401"/>
    </source>
</evidence>
<evidence type="ECO:0000259" key="5">
    <source>
        <dbReference type="Pfam" id="PF01625"/>
    </source>
</evidence>
<dbReference type="Pfam" id="PF01625">
    <property type="entry name" value="PMSR"/>
    <property type="match status" value="1"/>
</dbReference>
<organism evidence="6 7">
    <name type="scientific">Sphingorhabdus lutea</name>
    <dbReference type="NCBI Taxonomy" id="1913578"/>
    <lineage>
        <taxon>Bacteria</taxon>
        <taxon>Pseudomonadati</taxon>
        <taxon>Pseudomonadota</taxon>
        <taxon>Alphaproteobacteria</taxon>
        <taxon>Sphingomonadales</taxon>
        <taxon>Sphingomonadaceae</taxon>
        <taxon>Sphingorhabdus</taxon>
    </lineage>
</organism>
<dbReference type="STRING" id="1913578.LPB140_07315"/>
<dbReference type="Gene3D" id="3.30.1060.10">
    <property type="entry name" value="Peptide methionine sulphoxide reductase MsrA"/>
    <property type="match status" value="1"/>
</dbReference>
<evidence type="ECO:0000256" key="1">
    <source>
        <dbReference type="ARBA" id="ARBA00023002"/>
    </source>
</evidence>
<dbReference type="InterPro" id="IPR036509">
    <property type="entry name" value="Met_Sox_Rdtase_MsrA_sf"/>
</dbReference>
<dbReference type="Proteomes" id="UP000242561">
    <property type="component" value="Chromosome"/>
</dbReference>
<comment type="catalytic activity">
    <reaction evidence="2 4">
        <text>L-methionyl-[protein] + [thioredoxin]-disulfide + H2O = L-methionyl-(S)-S-oxide-[protein] + [thioredoxin]-dithiol</text>
        <dbReference type="Rhea" id="RHEA:14217"/>
        <dbReference type="Rhea" id="RHEA-COMP:10698"/>
        <dbReference type="Rhea" id="RHEA-COMP:10700"/>
        <dbReference type="Rhea" id="RHEA-COMP:12313"/>
        <dbReference type="Rhea" id="RHEA-COMP:12315"/>
        <dbReference type="ChEBI" id="CHEBI:15377"/>
        <dbReference type="ChEBI" id="CHEBI:16044"/>
        <dbReference type="ChEBI" id="CHEBI:29950"/>
        <dbReference type="ChEBI" id="CHEBI:44120"/>
        <dbReference type="ChEBI" id="CHEBI:50058"/>
        <dbReference type="EC" id="1.8.4.11"/>
    </reaction>
</comment>
<dbReference type="EMBL" id="CP018154">
    <property type="protein sequence ID" value="APG63687.1"/>
    <property type="molecule type" value="Genomic_DNA"/>
</dbReference>
<dbReference type="PANTHER" id="PTHR43774:SF1">
    <property type="entry name" value="PEPTIDE METHIONINE SULFOXIDE REDUCTASE MSRA 2"/>
    <property type="match status" value="1"/>
</dbReference>
<feature type="domain" description="Peptide methionine sulphoxide reductase MsrA" evidence="5">
    <location>
        <begin position="46"/>
        <end position="195"/>
    </location>
</feature>
<comment type="function">
    <text evidence="4">Has an important function as a repair enzyme for proteins that have been inactivated by oxidation. Catalyzes the reversible oxidation-reduction of methionine sulfoxide in proteins to methionine.</text>
</comment>
<evidence type="ECO:0000256" key="3">
    <source>
        <dbReference type="ARBA" id="ARBA00048782"/>
    </source>
</evidence>
<evidence type="ECO:0000313" key="7">
    <source>
        <dbReference type="Proteomes" id="UP000242561"/>
    </source>
</evidence>
<keyword evidence="7" id="KW-1185">Reference proteome</keyword>
<evidence type="ECO:0000256" key="2">
    <source>
        <dbReference type="ARBA" id="ARBA00047806"/>
    </source>
</evidence>
<dbReference type="HAMAP" id="MF_01401">
    <property type="entry name" value="MsrA"/>
    <property type="match status" value="1"/>
</dbReference>
<proteinExistence type="inferred from homology"/>
<comment type="catalytic activity">
    <reaction evidence="3 4">
        <text>[thioredoxin]-disulfide + L-methionine + H2O = L-methionine (S)-S-oxide + [thioredoxin]-dithiol</text>
        <dbReference type="Rhea" id="RHEA:19993"/>
        <dbReference type="Rhea" id="RHEA-COMP:10698"/>
        <dbReference type="Rhea" id="RHEA-COMP:10700"/>
        <dbReference type="ChEBI" id="CHEBI:15377"/>
        <dbReference type="ChEBI" id="CHEBI:29950"/>
        <dbReference type="ChEBI" id="CHEBI:50058"/>
        <dbReference type="ChEBI" id="CHEBI:57844"/>
        <dbReference type="ChEBI" id="CHEBI:58772"/>
        <dbReference type="EC" id="1.8.4.11"/>
    </reaction>
</comment>
<dbReference type="KEGG" id="sphl:LPB140_07315"/>
<dbReference type="NCBIfam" id="TIGR00401">
    <property type="entry name" value="msrA"/>
    <property type="match status" value="1"/>
</dbReference>